<dbReference type="PANTHER" id="PTHR37471">
    <property type="entry name" value="UNNAMED PRODUCT"/>
    <property type="match status" value="1"/>
</dbReference>
<dbReference type="Gene3D" id="3.40.50.1820">
    <property type="entry name" value="alpha/beta hydrolase"/>
    <property type="match status" value="1"/>
</dbReference>
<evidence type="ECO:0000256" key="1">
    <source>
        <dbReference type="SAM" id="Phobius"/>
    </source>
</evidence>
<keyword evidence="1" id="KW-1133">Transmembrane helix</keyword>
<feature type="non-terminal residue" evidence="3">
    <location>
        <position position="1"/>
    </location>
</feature>
<evidence type="ECO:0000313" key="3">
    <source>
        <dbReference type="EMBL" id="CAF0930705.1"/>
    </source>
</evidence>
<evidence type="ECO:0000259" key="2">
    <source>
        <dbReference type="Pfam" id="PF00561"/>
    </source>
</evidence>
<gene>
    <name evidence="3" type="ORF">ZHD862_LOCUS8920</name>
</gene>
<feature type="transmembrane region" description="Helical" evidence="1">
    <location>
        <begin position="32"/>
        <end position="60"/>
    </location>
</feature>
<keyword evidence="1" id="KW-0812">Transmembrane</keyword>
<dbReference type="Proteomes" id="UP000663864">
    <property type="component" value="Unassembled WGS sequence"/>
</dbReference>
<dbReference type="Pfam" id="PF00561">
    <property type="entry name" value="Abhydrolase_1"/>
    <property type="match status" value="1"/>
</dbReference>
<dbReference type="EMBL" id="CAJNOT010000297">
    <property type="protein sequence ID" value="CAF0930705.1"/>
    <property type="molecule type" value="Genomic_DNA"/>
</dbReference>
<sequence length="484" mass="57385">KTNNLIIMARDISFVDRSLINGLSEIYQSSHFLALCSFLLIIFISSVIPLSIIWLIQILFLNISIIPISSPYLSIFLTIWSTTEIIFLIYQSYLYSKIQHQIPAPHLTSIERNRFISNALLNIKNLSHTLSKWFMDRPSHDIDRQSLIGWLAYAFYSKEIQELNDEEYEEIYLLSQNIEIDHQLRIADDKVTNTIQHMKHILDPVRVIFRPFVVYFVTDTLLDGILSSSIFYLRGYRFIHIGHLSFWTYHDDTCNIEEEEDPIIFFHGIGSGLMMYQPFIARIHKEFSRRRRIIFISMRCICMRYPSLKDIPNMSETTDSIQLIFDYYQLKKAIFIGHSYGTACLSWIVQKCPQYISRLIFLDPICFALFEPYVVYNFVYRVPYRLGHLYLYYFVCRELGISYVISRHFWWTQNNLFIEQIPSHTNKILPTHVLLSGHDCIVNVHLIKDYLIDNDIDYYWAPNLSHGGYMHDKESWEKICQWIS</sequence>
<proteinExistence type="predicted"/>
<dbReference type="SUPFAM" id="SSF53474">
    <property type="entry name" value="alpha/beta-Hydrolases"/>
    <property type="match status" value="1"/>
</dbReference>
<organism evidence="3 4">
    <name type="scientific">Rotaria sordida</name>
    <dbReference type="NCBI Taxonomy" id="392033"/>
    <lineage>
        <taxon>Eukaryota</taxon>
        <taxon>Metazoa</taxon>
        <taxon>Spiralia</taxon>
        <taxon>Gnathifera</taxon>
        <taxon>Rotifera</taxon>
        <taxon>Eurotatoria</taxon>
        <taxon>Bdelloidea</taxon>
        <taxon>Philodinida</taxon>
        <taxon>Philodinidae</taxon>
        <taxon>Rotaria</taxon>
    </lineage>
</organism>
<name>A0A814BKS8_9BILA</name>
<dbReference type="InterPro" id="IPR000073">
    <property type="entry name" value="AB_hydrolase_1"/>
</dbReference>
<feature type="transmembrane region" description="Helical" evidence="1">
    <location>
        <begin position="212"/>
        <end position="233"/>
    </location>
</feature>
<dbReference type="AlphaFoldDB" id="A0A814BKS8"/>
<accession>A0A814BKS8</accession>
<keyword evidence="1" id="KW-0472">Membrane</keyword>
<feature type="domain" description="AB hydrolase-1" evidence="2">
    <location>
        <begin position="262"/>
        <end position="364"/>
    </location>
</feature>
<evidence type="ECO:0000313" key="4">
    <source>
        <dbReference type="Proteomes" id="UP000663864"/>
    </source>
</evidence>
<feature type="transmembrane region" description="Helical" evidence="1">
    <location>
        <begin position="72"/>
        <end position="90"/>
    </location>
</feature>
<reference evidence="3" key="1">
    <citation type="submission" date="2021-02" db="EMBL/GenBank/DDBJ databases">
        <authorList>
            <person name="Nowell W R."/>
        </authorList>
    </citation>
    <scope>NUCLEOTIDE SEQUENCE</scope>
</reference>
<dbReference type="PANTHER" id="PTHR37471:SF1">
    <property type="entry name" value="AB HYDROLASE-1 DOMAIN-CONTAINING PROTEIN"/>
    <property type="match status" value="1"/>
</dbReference>
<protein>
    <recommendedName>
        <fullName evidence="2">AB hydrolase-1 domain-containing protein</fullName>
    </recommendedName>
</protein>
<dbReference type="InterPro" id="IPR029058">
    <property type="entry name" value="AB_hydrolase_fold"/>
</dbReference>
<comment type="caution">
    <text evidence="3">The sequence shown here is derived from an EMBL/GenBank/DDBJ whole genome shotgun (WGS) entry which is preliminary data.</text>
</comment>